<dbReference type="PANTHER" id="PTHR18964:SF169">
    <property type="entry name" value="N-ACETYLMANNOSAMINE KINASE"/>
    <property type="match status" value="1"/>
</dbReference>
<dbReference type="Pfam" id="PF00480">
    <property type="entry name" value="ROK"/>
    <property type="match status" value="1"/>
</dbReference>
<reference evidence="2 3" key="1">
    <citation type="submission" date="2019-03" db="EMBL/GenBank/DDBJ databases">
        <title>Genomics of glacier-inhabiting Cryobacterium strains.</title>
        <authorList>
            <person name="Liu Q."/>
            <person name="Xin Y.-H."/>
        </authorList>
    </citation>
    <scope>NUCLEOTIDE SEQUENCE [LARGE SCALE GENOMIC DNA]</scope>
    <source>
        <strain evidence="2 3">Hh15</strain>
    </source>
</reference>
<dbReference type="InterPro" id="IPR049874">
    <property type="entry name" value="ROK_cs"/>
</dbReference>
<protein>
    <submittedName>
        <fullName evidence="2">ROK family protein</fullName>
    </submittedName>
</protein>
<dbReference type="RefSeq" id="WP_092109580.1">
    <property type="nucleotide sequence ID" value="NZ_FOCN01000006.1"/>
</dbReference>
<keyword evidence="3" id="KW-1185">Reference proteome</keyword>
<dbReference type="PANTHER" id="PTHR18964">
    <property type="entry name" value="ROK (REPRESSOR, ORF, KINASE) FAMILY"/>
    <property type="match status" value="1"/>
</dbReference>
<dbReference type="InterPro" id="IPR000600">
    <property type="entry name" value="ROK"/>
</dbReference>
<gene>
    <name evidence="2" type="ORF">E3O10_04230</name>
</gene>
<name>A0A1H8FVK7_9MICO</name>
<dbReference type="OrthoDB" id="8772678at2"/>
<evidence type="ECO:0000313" key="3">
    <source>
        <dbReference type="Proteomes" id="UP000297654"/>
    </source>
</evidence>
<evidence type="ECO:0000256" key="1">
    <source>
        <dbReference type="ARBA" id="ARBA00006479"/>
    </source>
</evidence>
<dbReference type="InterPro" id="IPR043129">
    <property type="entry name" value="ATPase_NBD"/>
</dbReference>
<sequence>MSSTARPRFVLAVDVGGTKVEAALVDDRGVVLGSSRRRAATGATASSERLAVAVTSVVNEARALLPVGAALIGVGIGCAGPIHLRDGAVSPLNLPVWREYPLKQLVAALVPNLPVRLRMDGLCITLAEHWVGAGQGVDNLMGMIVSTGIGGGLILGGVTASGPTGNAGHIGHIEVGGFSDACACGGVGCIEAIASGPKTVAWARRQGFPGESGEDLAEAYAAADPIAVAAVARSGRALGQAIASAATLLDLDLVAIGGGFSNVTGDLLVFAREAIAQRVQFAYATRVRVVPSALSGDGPLIGAAALIHRAKLVP</sequence>
<dbReference type="STRING" id="1424661.SAMN05216281_106166"/>
<dbReference type="EMBL" id="SOFF01000012">
    <property type="protein sequence ID" value="TFB93477.1"/>
    <property type="molecule type" value="Genomic_DNA"/>
</dbReference>
<dbReference type="CDD" id="cd23763">
    <property type="entry name" value="ASKHA_ATPase_ROK"/>
    <property type="match status" value="1"/>
</dbReference>
<accession>A0A1H8FVK7</accession>
<dbReference type="AlphaFoldDB" id="A0A1H8FVK7"/>
<dbReference type="Proteomes" id="UP000297654">
    <property type="component" value="Unassembled WGS sequence"/>
</dbReference>
<dbReference type="PROSITE" id="PS01125">
    <property type="entry name" value="ROK"/>
    <property type="match status" value="1"/>
</dbReference>
<comment type="caution">
    <text evidence="2">The sequence shown here is derived from an EMBL/GenBank/DDBJ whole genome shotgun (WGS) entry which is preliminary data.</text>
</comment>
<comment type="similarity">
    <text evidence="1">Belongs to the ROK (NagC/XylR) family.</text>
</comment>
<proteinExistence type="inferred from homology"/>
<dbReference type="SUPFAM" id="SSF53067">
    <property type="entry name" value="Actin-like ATPase domain"/>
    <property type="match status" value="1"/>
</dbReference>
<organism evidence="2 3">
    <name type="scientific">Cryobacterium luteum</name>
    <dbReference type="NCBI Taxonomy" id="1424661"/>
    <lineage>
        <taxon>Bacteria</taxon>
        <taxon>Bacillati</taxon>
        <taxon>Actinomycetota</taxon>
        <taxon>Actinomycetes</taxon>
        <taxon>Micrococcales</taxon>
        <taxon>Microbacteriaceae</taxon>
        <taxon>Cryobacterium</taxon>
    </lineage>
</organism>
<dbReference type="Gene3D" id="3.30.420.40">
    <property type="match status" value="2"/>
</dbReference>
<evidence type="ECO:0000313" key="2">
    <source>
        <dbReference type="EMBL" id="TFB93477.1"/>
    </source>
</evidence>